<sequence length="111" mass="13533">MMIDYIYYLTKQRVYAKINYQKEGDIDYYYSANLLEYCFPEELMTLITEYNGIVEDMVFSSLDSIEKKIYTQYDLVLYNSKIRIFNLSIPQDNKIYFFTKYPTSRGFRDQY</sequence>
<dbReference type="Proteomes" id="UP001154259">
    <property type="component" value="Unassembled WGS sequence"/>
</dbReference>
<protein>
    <submittedName>
        <fullName evidence="1">Uncharacterized protein</fullName>
    </submittedName>
</protein>
<accession>A0A9W4TPW9</accession>
<evidence type="ECO:0000313" key="4">
    <source>
        <dbReference type="Proteomes" id="UP001154259"/>
    </source>
</evidence>
<gene>
    <name evidence="2" type="ORF">R53529_LOCUS1873</name>
    <name evidence="1" type="ORF">R53530_LOCUS1755</name>
</gene>
<organism evidence="1 3">
    <name type="scientific">Commensalibacter communis</name>
    <dbReference type="NCBI Taxonomy" id="2972786"/>
    <lineage>
        <taxon>Bacteria</taxon>
        <taxon>Pseudomonadati</taxon>
        <taxon>Pseudomonadota</taxon>
        <taxon>Alphaproteobacteria</taxon>
        <taxon>Acetobacterales</taxon>
        <taxon>Acetobacteraceae</taxon>
    </lineage>
</organism>
<evidence type="ECO:0000313" key="2">
    <source>
        <dbReference type="EMBL" id="CAI3953905.1"/>
    </source>
</evidence>
<dbReference type="RefSeq" id="WP_271790300.1">
    <property type="nucleotide sequence ID" value="NZ_CAMXCM010000005.1"/>
</dbReference>
<evidence type="ECO:0000313" key="1">
    <source>
        <dbReference type="EMBL" id="CAI3949821.1"/>
    </source>
</evidence>
<keyword evidence="4" id="KW-1185">Reference proteome</keyword>
<comment type="caution">
    <text evidence="1">The sequence shown here is derived from an EMBL/GenBank/DDBJ whole genome shotgun (WGS) entry which is preliminary data.</text>
</comment>
<proteinExistence type="predicted"/>
<dbReference type="EMBL" id="CAMXCM010000005">
    <property type="protein sequence ID" value="CAI3949821.1"/>
    <property type="molecule type" value="Genomic_DNA"/>
</dbReference>
<reference evidence="1" key="1">
    <citation type="submission" date="2022-10" db="EMBL/GenBank/DDBJ databases">
        <authorList>
            <person name="Botero Cardona J."/>
        </authorList>
    </citation>
    <scope>NUCLEOTIDE SEQUENCE</scope>
    <source>
        <strain evidence="1">LMG 31819</strain>
        <strain evidence="2">R-53529</strain>
    </source>
</reference>
<dbReference type="Proteomes" id="UP001154255">
    <property type="component" value="Unassembled WGS sequence"/>
</dbReference>
<evidence type="ECO:0000313" key="3">
    <source>
        <dbReference type="Proteomes" id="UP001154255"/>
    </source>
</evidence>
<dbReference type="AlphaFoldDB" id="A0A9W4TPW9"/>
<dbReference type="EMBL" id="CAMXCS010000006">
    <property type="protein sequence ID" value="CAI3953905.1"/>
    <property type="molecule type" value="Genomic_DNA"/>
</dbReference>
<name>A0A9W4TPW9_9PROT</name>